<feature type="transmembrane region" description="Helical" evidence="8">
    <location>
        <begin position="70"/>
        <end position="98"/>
    </location>
</feature>
<dbReference type="Proteomes" id="UP001166585">
    <property type="component" value="Unassembled WGS sequence"/>
</dbReference>
<evidence type="ECO:0000256" key="2">
    <source>
        <dbReference type="ARBA" id="ARBA00007069"/>
    </source>
</evidence>
<keyword evidence="6 8" id="KW-1133">Transmembrane helix</keyword>
<proteinExistence type="inferred from homology"/>
<comment type="similarity">
    <text evidence="2">Belongs to the binding-protein-dependent transport system permease family. CysTW subfamily.</text>
</comment>
<feature type="transmembrane region" description="Helical" evidence="8">
    <location>
        <begin position="21"/>
        <end position="50"/>
    </location>
</feature>
<evidence type="ECO:0000256" key="4">
    <source>
        <dbReference type="ARBA" id="ARBA00022475"/>
    </source>
</evidence>
<dbReference type="RefSeq" id="WP_213755346.1">
    <property type="nucleotide sequence ID" value="NZ_JAHCQH010000015.1"/>
</dbReference>
<dbReference type="EMBL" id="JAHCQH010000015">
    <property type="protein sequence ID" value="MBS9477597.1"/>
    <property type="molecule type" value="Genomic_DNA"/>
</dbReference>
<organism evidence="10 11">
    <name type="scientific">Ancylobacter radicis</name>
    <dbReference type="NCBI Taxonomy" id="2836179"/>
    <lineage>
        <taxon>Bacteria</taxon>
        <taxon>Pseudomonadati</taxon>
        <taxon>Pseudomonadota</taxon>
        <taxon>Alphaproteobacteria</taxon>
        <taxon>Hyphomicrobiales</taxon>
        <taxon>Xanthobacteraceae</taxon>
        <taxon>Ancylobacter</taxon>
    </lineage>
</organism>
<dbReference type="InterPro" id="IPR051789">
    <property type="entry name" value="Bact_Polyamine_Transport"/>
</dbReference>
<comment type="subcellular location">
    <subcellularLocation>
        <location evidence="1 8">Cell membrane</location>
        <topology evidence="1 8">Multi-pass membrane protein</topology>
    </subcellularLocation>
</comment>
<evidence type="ECO:0000313" key="10">
    <source>
        <dbReference type="EMBL" id="MBS9477597.1"/>
    </source>
</evidence>
<dbReference type="InterPro" id="IPR035906">
    <property type="entry name" value="MetI-like_sf"/>
</dbReference>
<dbReference type="PROSITE" id="PS50928">
    <property type="entry name" value="ABC_TM1"/>
    <property type="match status" value="1"/>
</dbReference>
<dbReference type="SUPFAM" id="SSF161098">
    <property type="entry name" value="MetI-like"/>
    <property type="match status" value="1"/>
</dbReference>
<feature type="domain" description="ABC transmembrane type-1" evidence="9">
    <location>
        <begin position="71"/>
        <end position="258"/>
    </location>
</feature>
<evidence type="ECO:0000256" key="8">
    <source>
        <dbReference type="RuleBase" id="RU363032"/>
    </source>
</evidence>
<feature type="transmembrane region" description="Helical" evidence="8">
    <location>
        <begin position="240"/>
        <end position="258"/>
    </location>
</feature>
<evidence type="ECO:0000256" key="3">
    <source>
        <dbReference type="ARBA" id="ARBA00022448"/>
    </source>
</evidence>
<keyword evidence="11" id="KW-1185">Reference proteome</keyword>
<evidence type="ECO:0000256" key="5">
    <source>
        <dbReference type="ARBA" id="ARBA00022692"/>
    </source>
</evidence>
<comment type="caution">
    <text evidence="10">The sequence shown here is derived from an EMBL/GenBank/DDBJ whole genome shotgun (WGS) entry which is preliminary data.</text>
</comment>
<evidence type="ECO:0000256" key="6">
    <source>
        <dbReference type="ARBA" id="ARBA00022989"/>
    </source>
</evidence>
<gene>
    <name evidence="10" type="ORF">KIP89_10800</name>
</gene>
<name>A0ABS5RB88_9HYPH</name>
<reference evidence="10" key="1">
    <citation type="submission" date="2021-05" db="EMBL/GenBank/DDBJ databases">
        <authorList>
            <person name="Sun Q."/>
            <person name="Inoue M."/>
        </authorList>
    </citation>
    <scope>NUCLEOTIDE SEQUENCE</scope>
    <source>
        <strain evidence="10">VKM B-3255</strain>
    </source>
</reference>
<evidence type="ECO:0000256" key="1">
    <source>
        <dbReference type="ARBA" id="ARBA00004651"/>
    </source>
</evidence>
<dbReference type="InterPro" id="IPR000515">
    <property type="entry name" value="MetI-like"/>
</dbReference>
<keyword evidence="3 8" id="KW-0813">Transport</keyword>
<evidence type="ECO:0000259" key="9">
    <source>
        <dbReference type="PROSITE" id="PS50928"/>
    </source>
</evidence>
<keyword evidence="5 8" id="KW-0812">Transmembrane</keyword>
<keyword evidence="4" id="KW-1003">Cell membrane</keyword>
<dbReference type="Gene3D" id="1.10.3720.10">
    <property type="entry name" value="MetI-like"/>
    <property type="match status" value="1"/>
</dbReference>
<dbReference type="Pfam" id="PF00528">
    <property type="entry name" value="BPD_transp_1"/>
    <property type="match status" value="1"/>
</dbReference>
<keyword evidence="7 8" id="KW-0472">Membrane</keyword>
<sequence>MNSFASRYFTDLPKTALSASYWIFVIYLLLPLSLMMAMSFKEASFIAFPIQSWTLDWYAKVLQDQQFLGAVGYSIFIAVATTVIALIIGVWIALLVAAEGIWGRAMIFALACLPAVVPGLINAISMRIFIRVLDIPTGTGAIILGHTVHAVPFVVVMVLTRLRSMPHSLTDAARDLGADNFVAFLRVTVPYLAPALAGSAIFCVLSSIDDFVRTFFLGGYQPTLPMLIFAKVQGGMSPEINAMATIVLIVTAAVGLYAEHFTRRSKA</sequence>
<feature type="transmembrane region" description="Helical" evidence="8">
    <location>
        <begin position="105"/>
        <end position="130"/>
    </location>
</feature>
<feature type="transmembrane region" description="Helical" evidence="8">
    <location>
        <begin position="183"/>
        <end position="208"/>
    </location>
</feature>
<dbReference type="PANTHER" id="PTHR43848">
    <property type="entry name" value="PUTRESCINE TRANSPORT SYSTEM PERMEASE PROTEIN POTI"/>
    <property type="match status" value="1"/>
</dbReference>
<evidence type="ECO:0000256" key="7">
    <source>
        <dbReference type="ARBA" id="ARBA00023136"/>
    </source>
</evidence>
<dbReference type="CDD" id="cd06261">
    <property type="entry name" value="TM_PBP2"/>
    <property type="match status" value="1"/>
</dbReference>
<accession>A0ABS5RB88</accession>
<dbReference type="PANTHER" id="PTHR43848:SF2">
    <property type="entry name" value="PUTRESCINE TRANSPORT SYSTEM PERMEASE PROTEIN POTI"/>
    <property type="match status" value="1"/>
</dbReference>
<protein>
    <submittedName>
        <fullName evidence="10">ABC transporter permease</fullName>
    </submittedName>
</protein>
<evidence type="ECO:0000313" key="11">
    <source>
        <dbReference type="Proteomes" id="UP001166585"/>
    </source>
</evidence>
<feature type="transmembrane region" description="Helical" evidence="8">
    <location>
        <begin position="142"/>
        <end position="162"/>
    </location>
</feature>